<dbReference type="AlphaFoldDB" id="F2U8A4"/>
<comment type="similarity">
    <text evidence="1">Belongs to the peptidase S28 family.</text>
</comment>
<evidence type="ECO:0000256" key="3">
    <source>
        <dbReference type="ARBA" id="ARBA00022729"/>
    </source>
</evidence>
<dbReference type="PANTHER" id="PTHR11010:SF11">
    <property type="entry name" value="THYMUS-SPECIFIC SERINE PROTEASE"/>
    <property type="match status" value="1"/>
</dbReference>
<evidence type="ECO:0000256" key="4">
    <source>
        <dbReference type="ARBA" id="ARBA00022801"/>
    </source>
</evidence>
<evidence type="ECO:0000313" key="6">
    <source>
        <dbReference type="EMBL" id="EGD72612.1"/>
    </source>
</evidence>
<name>F2U8A4_SALR5</name>
<dbReference type="RefSeq" id="XP_004994435.1">
    <property type="nucleotide sequence ID" value="XM_004994378.1"/>
</dbReference>
<evidence type="ECO:0000256" key="2">
    <source>
        <dbReference type="ARBA" id="ARBA00022670"/>
    </source>
</evidence>
<dbReference type="Proteomes" id="UP000007799">
    <property type="component" value="Unassembled WGS sequence"/>
</dbReference>
<dbReference type="KEGG" id="sre:PTSG_04347"/>
<dbReference type="PANTHER" id="PTHR11010">
    <property type="entry name" value="PROTEASE S28 PRO-X CARBOXYPEPTIDASE-RELATED"/>
    <property type="match status" value="1"/>
</dbReference>
<dbReference type="ESTHER" id="sals5-f2u8a4">
    <property type="family name" value="Prolylcarboxypeptidase"/>
</dbReference>
<evidence type="ECO:0000256" key="1">
    <source>
        <dbReference type="ARBA" id="ARBA00011079"/>
    </source>
</evidence>
<dbReference type="eggNOG" id="KOG2182">
    <property type="taxonomic scope" value="Eukaryota"/>
</dbReference>
<dbReference type="SUPFAM" id="SSF53474">
    <property type="entry name" value="alpha/beta-Hydrolases"/>
    <property type="match status" value="1"/>
</dbReference>
<dbReference type="InterPro" id="IPR008758">
    <property type="entry name" value="Peptidase_S28"/>
</dbReference>
<gene>
    <name evidence="6" type="ORF">PTSG_04347</name>
</gene>
<keyword evidence="7" id="KW-1185">Reference proteome</keyword>
<dbReference type="EMBL" id="GL832964">
    <property type="protein sequence ID" value="EGD72612.1"/>
    <property type="molecule type" value="Genomic_DNA"/>
</dbReference>
<dbReference type="GO" id="GO:0006508">
    <property type="term" value="P:proteolysis"/>
    <property type="evidence" value="ECO:0007669"/>
    <property type="project" value="UniProtKB-KW"/>
</dbReference>
<evidence type="ECO:0000313" key="7">
    <source>
        <dbReference type="Proteomes" id="UP000007799"/>
    </source>
</evidence>
<accession>F2U8A4</accession>
<protein>
    <submittedName>
        <fullName evidence="6">Uncharacterized protein</fullName>
    </submittedName>
</protein>
<keyword evidence="3" id="KW-0732">Signal</keyword>
<sequence length="482" mass="53729">MLQTTTTTTTMMRAVAVVLAALIAVVGVVAEAAHLPPAWAMNGEFGQSMQHLLTDVKGSPLYFDFFLDHFDHSSPTFRGRYYIDDSQFKNGSVCFFYMGGEGPNTGIRNDYVSYLAKQYKALIVSIEHRFYGDSVPFDDFSVTNLEYLTSRQALADAAQLIKHVNSSDTYKCSAWFAFGGSYSGALSAWFRVKYPDVIVGSLSSSGVVNAILDFTAFDVQVRNAIGFSCTKDLQRVTAAFETALNKSDKSNAHAKALFSVRADIPDGDFAYMLADSAAMADQYGSKEKLCSAISGLRNEKDDEIVMQTFANFTIKFWGADFGPSCFYDSECVRSNPAAWQPTARSWWWQKCHELAYWQNAPVVNSLRMSLLSMNYHKQRCEFMFAKGVFPDTQGTNKYYGGKHPNGTNIFFSDFSDDPWQQASVRTTLSPALPYELVTCNGCGHCMDLHAPDDENDPNALKQGRVAFEKHLSTWLKPYTTTN</sequence>
<dbReference type="GeneID" id="16075018"/>
<dbReference type="InterPro" id="IPR029058">
    <property type="entry name" value="AB_hydrolase_fold"/>
</dbReference>
<evidence type="ECO:0000256" key="5">
    <source>
        <dbReference type="ARBA" id="ARBA00023180"/>
    </source>
</evidence>
<organism evidence="7">
    <name type="scientific">Salpingoeca rosetta (strain ATCC 50818 / BSB-021)</name>
    <dbReference type="NCBI Taxonomy" id="946362"/>
    <lineage>
        <taxon>Eukaryota</taxon>
        <taxon>Choanoflagellata</taxon>
        <taxon>Craspedida</taxon>
        <taxon>Salpingoecidae</taxon>
        <taxon>Salpingoeca</taxon>
    </lineage>
</organism>
<reference evidence="6" key="1">
    <citation type="submission" date="2009-08" db="EMBL/GenBank/DDBJ databases">
        <title>Annotation of Salpingoeca rosetta.</title>
        <authorList>
            <consortium name="The Broad Institute Genome Sequencing Platform"/>
            <person name="Russ C."/>
            <person name="Cuomo C."/>
            <person name="Burger G."/>
            <person name="Gray M.W."/>
            <person name="Holland P.W.H."/>
            <person name="King N."/>
            <person name="Lang F.B.F."/>
            <person name="Roger A.J."/>
            <person name="Ruiz-Trillo I."/>
            <person name="Young S.K."/>
            <person name="Zeng Q."/>
            <person name="Gargeya S."/>
            <person name="Alvarado L."/>
            <person name="Berlin A."/>
            <person name="Chapman S.B."/>
            <person name="Chen Z."/>
            <person name="Freedman E."/>
            <person name="Gellesch M."/>
            <person name="Goldberg J."/>
            <person name="Griggs A."/>
            <person name="Gujja S."/>
            <person name="Heilman E."/>
            <person name="Heiman D."/>
            <person name="Howarth C."/>
            <person name="Mehta T."/>
            <person name="Neiman D."/>
            <person name="Pearson M."/>
            <person name="Roberts A."/>
            <person name="Saif S."/>
            <person name="Shea T."/>
            <person name="Shenoy N."/>
            <person name="Sisk P."/>
            <person name="Stolte C."/>
            <person name="Sykes S."/>
            <person name="White J."/>
            <person name="Yandava C."/>
            <person name="Haas B."/>
            <person name="Nusbaum C."/>
            <person name="Birren B."/>
        </authorList>
    </citation>
    <scope>NUCLEOTIDE SEQUENCE [LARGE SCALE GENOMIC DNA]</scope>
    <source>
        <strain evidence="6">ATCC 50818</strain>
    </source>
</reference>
<dbReference type="OMA" id="GHHWDSY"/>
<dbReference type="Gene3D" id="3.40.50.1820">
    <property type="entry name" value="alpha/beta hydrolase"/>
    <property type="match status" value="1"/>
</dbReference>
<dbReference type="GO" id="GO:0070008">
    <property type="term" value="F:serine-type exopeptidase activity"/>
    <property type="evidence" value="ECO:0007669"/>
    <property type="project" value="InterPro"/>
</dbReference>
<proteinExistence type="inferred from homology"/>
<dbReference type="GO" id="GO:0008239">
    <property type="term" value="F:dipeptidyl-peptidase activity"/>
    <property type="evidence" value="ECO:0007669"/>
    <property type="project" value="TreeGrafter"/>
</dbReference>
<dbReference type="Gene3D" id="1.20.120.980">
    <property type="entry name" value="Serine carboxypeptidase S28, SKS domain"/>
    <property type="match status" value="1"/>
</dbReference>
<keyword evidence="4" id="KW-0378">Hydrolase</keyword>
<dbReference type="InterPro" id="IPR042269">
    <property type="entry name" value="Ser_carbopepase_S28_SKS"/>
</dbReference>
<dbReference type="OrthoDB" id="1735038at2759"/>
<dbReference type="Pfam" id="PF05577">
    <property type="entry name" value="Peptidase_S28"/>
    <property type="match status" value="1"/>
</dbReference>
<keyword evidence="5" id="KW-0325">Glycoprotein</keyword>
<dbReference type="InParanoid" id="F2U8A4"/>
<keyword evidence="2" id="KW-0645">Protease</keyword>